<proteinExistence type="predicted"/>
<organism evidence="2 3">
    <name type="scientific">Tanacetum coccineum</name>
    <dbReference type="NCBI Taxonomy" id="301880"/>
    <lineage>
        <taxon>Eukaryota</taxon>
        <taxon>Viridiplantae</taxon>
        <taxon>Streptophyta</taxon>
        <taxon>Embryophyta</taxon>
        <taxon>Tracheophyta</taxon>
        <taxon>Spermatophyta</taxon>
        <taxon>Magnoliopsida</taxon>
        <taxon>eudicotyledons</taxon>
        <taxon>Gunneridae</taxon>
        <taxon>Pentapetalae</taxon>
        <taxon>asterids</taxon>
        <taxon>campanulids</taxon>
        <taxon>Asterales</taxon>
        <taxon>Asteraceae</taxon>
        <taxon>Asteroideae</taxon>
        <taxon>Anthemideae</taxon>
        <taxon>Anthemidinae</taxon>
        <taxon>Tanacetum</taxon>
    </lineage>
</organism>
<evidence type="ECO:0000313" key="3">
    <source>
        <dbReference type="Proteomes" id="UP001151760"/>
    </source>
</evidence>
<sequence length="225" mass="25037">MKRRATTHHPPPSCKAAGLVPMPSKGCKLLHIDGGGPREYKDCSSLGDYKFETESQEVREERRVKNSQAQKIIQEITLVNETHGRYDDDLMFDIGVLDDEEVFAGHDMAEKEINVAEKEVSTADLVTTAGEVVITASVEISTASPTETIITDDLTLAQTLIEIKSAKLKVKEVVIGEQSESTTRTRPQQLPTKDKGKAIMEEPEKPTKRKDQIRHDEEVAQRLQA</sequence>
<accession>A0ABQ5EEL8</accession>
<gene>
    <name evidence="2" type="ORF">Tco_0975511</name>
</gene>
<reference evidence="2" key="1">
    <citation type="journal article" date="2022" name="Int. J. Mol. Sci.">
        <title>Draft Genome of Tanacetum Coccineum: Genomic Comparison of Closely Related Tanacetum-Family Plants.</title>
        <authorList>
            <person name="Yamashiro T."/>
            <person name="Shiraishi A."/>
            <person name="Nakayama K."/>
            <person name="Satake H."/>
        </authorList>
    </citation>
    <scope>NUCLEOTIDE SEQUENCE</scope>
</reference>
<evidence type="ECO:0000256" key="1">
    <source>
        <dbReference type="SAM" id="MobiDB-lite"/>
    </source>
</evidence>
<comment type="caution">
    <text evidence="2">The sequence shown here is derived from an EMBL/GenBank/DDBJ whole genome shotgun (WGS) entry which is preliminary data.</text>
</comment>
<dbReference type="Proteomes" id="UP001151760">
    <property type="component" value="Unassembled WGS sequence"/>
</dbReference>
<name>A0ABQ5EEL8_9ASTR</name>
<reference evidence="2" key="2">
    <citation type="submission" date="2022-01" db="EMBL/GenBank/DDBJ databases">
        <authorList>
            <person name="Yamashiro T."/>
            <person name="Shiraishi A."/>
            <person name="Satake H."/>
            <person name="Nakayama K."/>
        </authorList>
    </citation>
    <scope>NUCLEOTIDE SEQUENCE</scope>
</reference>
<feature type="compositionally biased region" description="Polar residues" evidence="1">
    <location>
        <begin position="178"/>
        <end position="191"/>
    </location>
</feature>
<keyword evidence="3" id="KW-1185">Reference proteome</keyword>
<protein>
    <submittedName>
        <fullName evidence="2">Uncharacterized protein</fullName>
    </submittedName>
</protein>
<feature type="compositionally biased region" description="Basic and acidic residues" evidence="1">
    <location>
        <begin position="192"/>
        <end position="225"/>
    </location>
</feature>
<dbReference type="EMBL" id="BQNB010016231">
    <property type="protein sequence ID" value="GJT49354.1"/>
    <property type="molecule type" value="Genomic_DNA"/>
</dbReference>
<feature type="region of interest" description="Disordered" evidence="1">
    <location>
        <begin position="177"/>
        <end position="225"/>
    </location>
</feature>
<evidence type="ECO:0000313" key="2">
    <source>
        <dbReference type="EMBL" id="GJT49354.1"/>
    </source>
</evidence>